<evidence type="ECO:0000313" key="3">
    <source>
        <dbReference type="Proteomes" id="UP001228403"/>
    </source>
</evidence>
<dbReference type="EMBL" id="JAUDCF010000001">
    <property type="protein sequence ID" value="MDM8144420.1"/>
    <property type="molecule type" value="Genomic_DNA"/>
</dbReference>
<proteinExistence type="predicted"/>
<dbReference type="Proteomes" id="UP001228403">
    <property type="component" value="Unassembled WGS sequence"/>
</dbReference>
<protein>
    <recommendedName>
        <fullName evidence="4">Protein BatD</fullName>
    </recommendedName>
</protein>
<accession>A0ABT7U1N0</accession>
<feature type="transmembrane region" description="Helical" evidence="1">
    <location>
        <begin position="167"/>
        <end position="186"/>
    </location>
</feature>
<feature type="transmembrane region" description="Helical" evidence="1">
    <location>
        <begin position="338"/>
        <end position="363"/>
    </location>
</feature>
<keyword evidence="1" id="KW-1133">Transmembrane helix</keyword>
<comment type="caution">
    <text evidence="2">The sequence shown here is derived from an EMBL/GenBank/DDBJ whole genome shotgun (WGS) entry which is preliminary data.</text>
</comment>
<evidence type="ECO:0000313" key="2">
    <source>
        <dbReference type="EMBL" id="MDM8144420.1"/>
    </source>
</evidence>
<gene>
    <name evidence="2" type="ORF">QUW02_00475</name>
</gene>
<name>A0ABT7U1N0_9BACE</name>
<evidence type="ECO:0008006" key="4">
    <source>
        <dbReference type="Google" id="ProtNLM"/>
    </source>
</evidence>
<evidence type="ECO:0000256" key="1">
    <source>
        <dbReference type="SAM" id="Phobius"/>
    </source>
</evidence>
<keyword evidence="1" id="KW-0812">Transmembrane</keyword>
<organism evidence="2 3">
    <name type="scientific">Bacteroides eggerthii</name>
    <dbReference type="NCBI Taxonomy" id="28111"/>
    <lineage>
        <taxon>Bacteria</taxon>
        <taxon>Pseudomonadati</taxon>
        <taxon>Bacteroidota</taxon>
        <taxon>Bacteroidia</taxon>
        <taxon>Bacteroidales</taxon>
        <taxon>Bacteroidaceae</taxon>
        <taxon>Bacteroides</taxon>
    </lineage>
</organism>
<sequence>MMKKTHSIRLAAWFFLFCVVNCCGLLYAQTSVDIRIDSLELLVGQQTGLTLDVTADRQSKITFPDIKKGAELTPGVEVVDVAAADTQYLNDGARMTVTQKYVITSFDSALYYLPPMEVQVNGKVYKSKNLALNVLAIPVDTVHINNYDGPRDVMDLPFSWKEDWEPIFWYSLLLVLLVLLTLYLFMRYKDNKPIIRIVKIAPKLPPHKVAMQQIDQIKAERGWEKEDSKEYYTRLTATLRTYIQERYGFNAMEMTSSEIIDRLLLVQDQAALNELIVLFRTADLVKFAKYNTRANENDMNLVNAIEFINHTKLEQDPNQKPEPQIVSSEERRSMRRVWVLRIAIGCVALSSVGLLVWIGYMIFKVLY</sequence>
<keyword evidence="3" id="KW-1185">Reference proteome</keyword>
<reference evidence="3" key="1">
    <citation type="submission" date="2023-07" db="EMBL/GenBank/DDBJ databases">
        <title>Identification and characterization of horizontal gene transfer across gut microbiota members of farm animals based on homology search.</title>
        <authorList>
            <person name="Schwarzerova J."/>
            <person name="Nykrynova M."/>
            <person name="Jureckova K."/>
            <person name="Cejkova D."/>
            <person name="Rychlik I."/>
        </authorList>
    </citation>
    <scope>NUCLEOTIDE SEQUENCE [LARGE SCALE GENOMIC DNA]</scope>
    <source>
        <strain evidence="3">ET4</strain>
    </source>
</reference>
<keyword evidence="1" id="KW-0472">Membrane</keyword>